<name>A0A6B0R941_9CETA</name>
<accession>A0A6B0R941</accession>
<protein>
    <submittedName>
        <fullName evidence="1">Uncharacterized protein</fullName>
    </submittedName>
</protein>
<organism evidence="1 2">
    <name type="scientific">Bos mutus</name>
    <name type="common">wild yak</name>
    <dbReference type="NCBI Taxonomy" id="72004"/>
    <lineage>
        <taxon>Eukaryota</taxon>
        <taxon>Metazoa</taxon>
        <taxon>Chordata</taxon>
        <taxon>Craniata</taxon>
        <taxon>Vertebrata</taxon>
        <taxon>Euteleostomi</taxon>
        <taxon>Mammalia</taxon>
        <taxon>Eutheria</taxon>
        <taxon>Laurasiatheria</taxon>
        <taxon>Artiodactyla</taxon>
        <taxon>Ruminantia</taxon>
        <taxon>Pecora</taxon>
        <taxon>Bovidae</taxon>
        <taxon>Bovinae</taxon>
        <taxon>Bos</taxon>
    </lineage>
</organism>
<proteinExistence type="predicted"/>
<dbReference type="EMBL" id="VBQZ03000034">
    <property type="protein sequence ID" value="MXQ86738.1"/>
    <property type="molecule type" value="Genomic_DNA"/>
</dbReference>
<reference evidence="1" key="1">
    <citation type="submission" date="2019-10" db="EMBL/GenBank/DDBJ databases">
        <title>The sequence and de novo assembly of the wild yak genome.</title>
        <authorList>
            <person name="Liu Y."/>
        </authorList>
    </citation>
    <scope>NUCLEOTIDE SEQUENCE [LARGE SCALE GENOMIC DNA]</scope>
    <source>
        <strain evidence="1">WY2019</strain>
    </source>
</reference>
<dbReference type="Proteomes" id="UP000322234">
    <property type="component" value="Unassembled WGS sequence"/>
</dbReference>
<comment type="caution">
    <text evidence="1">The sequence shown here is derived from an EMBL/GenBank/DDBJ whole genome shotgun (WGS) entry which is preliminary data.</text>
</comment>
<dbReference type="AlphaFoldDB" id="A0A6B0R941"/>
<evidence type="ECO:0000313" key="2">
    <source>
        <dbReference type="Proteomes" id="UP000322234"/>
    </source>
</evidence>
<gene>
    <name evidence="1" type="ORF">E5288_WYG013013</name>
</gene>
<keyword evidence="2" id="KW-1185">Reference proteome</keyword>
<sequence length="80" mass="9015">MLSDPDLDPGLPGSTGQCHDIVVLEAAREENQSHDDVSIRLAKRQKTLMIDSEMETENENHEAGKRYFASAEEWIEDNIS</sequence>
<evidence type="ECO:0000313" key="1">
    <source>
        <dbReference type="EMBL" id="MXQ86738.1"/>
    </source>
</evidence>